<evidence type="ECO:0000259" key="13">
    <source>
        <dbReference type="SMART" id="SM01097"/>
    </source>
</evidence>
<dbReference type="AlphaFoldDB" id="A0A271LW11"/>
<dbReference type="InterPro" id="IPR036480">
    <property type="entry name" value="CarbP_synth_ssu_N_sf"/>
</dbReference>
<evidence type="ECO:0000256" key="3">
    <source>
        <dbReference type="ARBA" id="ARBA00007800"/>
    </source>
</evidence>
<feature type="active site" evidence="12">
    <location>
        <position position="371"/>
    </location>
</feature>
<feature type="binding site" evidence="12">
    <location>
        <position position="332"/>
    </location>
    <ligand>
        <name>L-glutamine</name>
        <dbReference type="ChEBI" id="CHEBI:58359"/>
    </ligand>
</feature>
<dbReference type="InterPro" id="IPR050472">
    <property type="entry name" value="Anth_synth/Amidotransfase"/>
</dbReference>
<dbReference type="SUPFAM" id="SSF52317">
    <property type="entry name" value="Class I glutamine amidotransferase-like"/>
    <property type="match status" value="1"/>
</dbReference>
<comment type="caution">
    <text evidence="14">The sequence shown here is derived from an EMBL/GenBank/DDBJ whole genome shotgun (WGS) entry which is preliminary data.</text>
</comment>
<evidence type="ECO:0000256" key="7">
    <source>
        <dbReference type="ARBA" id="ARBA00022840"/>
    </source>
</evidence>
<evidence type="ECO:0000313" key="15">
    <source>
        <dbReference type="Proteomes" id="UP000216442"/>
    </source>
</evidence>
<dbReference type="GO" id="GO:0004359">
    <property type="term" value="F:glutaminase activity"/>
    <property type="evidence" value="ECO:0007669"/>
    <property type="project" value="RHEA"/>
</dbReference>
<evidence type="ECO:0000256" key="4">
    <source>
        <dbReference type="ARBA" id="ARBA00022571"/>
    </source>
</evidence>
<dbReference type="EMBL" id="NPKJ01000019">
    <property type="protein sequence ID" value="PAQ11338.1"/>
    <property type="molecule type" value="Genomic_DNA"/>
</dbReference>
<dbReference type="PRINTS" id="PR00099">
    <property type="entry name" value="CPSGATASE"/>
</dbReference>
<evidence type="ECO:0000256" key="5">
    <source>
        <dbReference type="ARBA" id="ARBA00022598"/>
    </source>
</evidence>
<gene>
    <name evidence="12" type="primary">carA</name>
    <name evidence="14" type="ORF">CIT26_04830</name>
</gene>
<evidence type="ECO:0000256" key="10">
    <source>
        <dbReference type="ARBA" id="ARBA00048816"/>
    </source>
</evidence>
<evidence type="ECO:0000256" key="8">
    <source>
        <dbReference type="ARBA" id="ARBA00022962"/>
    </source>
</evidence>
<feature type="active site" evidence="12">
    <location>
        <position position="373"/>
    </location>
</feature>
<accession>A0A271LW11</accession>
<feature type="binding site" evidence="12">
    <location>
        <position position="291"/>
    </location>
    <ligand>
        <name>L-glutamine</name>
        <dbReference type="ChEBI" id="CHEBI:58359"/>
    </ligand>
</feature>
<keyword evidence="4 12" id="KW-0055">Arginine biosynthesis</keyword>
<dbReference type="SMART" id="SM01097">
    <property type="entry name" value="CPSase_sm_chain"/>
    <property type="match status" value="1"/>
</dbReference>
<keyword evidence="15" id="KW-1185">Reference proteome</keyword>
<dbReference type="UniPathway" id="UPA00068">
    <property type="reaction ID" value="UER00171"/>
</dbReference>
<protein>
    <recommendedName>
        <fullName evidence="12">Carbamoyl phosphate synthase small chain</fullName>
        <ecNumber evidence="12">6.3.5.5</ecNumber>
    </recommendedName>
    <alternativeName>
        <fullName evidence="12">Carbamoyl phosphate synthetase glutamine chain</fullName>
    </alternativeName>
</protein>
<dbReference type="SUPFAM" id="SSF52021">
    <property type="entry name" value="Carbamoyl phosphate synthetase, small subunit N-terminal domain"/>
    <property type="match status" value="1"/>
</dbReference>
<dbReference type="UniPathway" id="UPA00070">
    <property type="reaction ID" value="UER00115"/>
</dbReference>
<comment type="subunit">
    <text evidence="12">Composed of two chains; the small (or glutamine) chain promotes the hydrolysis of glutamine to ammonia, which is used by the large (or ammonia) chain to synthesize carbamoyl phosphate. Tetramer of heterodimers (alpha,beta)4.</text>
</comment>
<sequence length="405" mass="42870">MATMTAASTPPWATDKPTALLVLADGTVIEGRGLGATGSAVAEVCFNTALTGYQEILTDPSYAGQIVTFTFPHIGNIGTNDEDIEDLNPVARAGAVGAVFKADVTNPSSYRAAAGLDQWLKKRGIVALSGIDTRALTALIREKGMPNAVIAHAPDGIFDIDDLKRRAAAWSGLIGLDLAKDVTSGQSSVWRETPWVWDEGFGAQIDPSMHVVAIDYGVKRNILRLLAGLGAKVTVVPANTGAEEILAMRPDGIFLSNGPGDPEATGDYAVPVIQDLLKTDIPVFGICLGHQMLALALGGKTAKMHQGHHGANHPVKDHTTGKVEIVSMNHGFAVDADSLPTGVEETHVSLFDGSNCGITLTGRPVFSVQHHPEASPGPQDSHYLFRRFVNLIREKRGEPALAERA</sequence>
<evidence type="ECO:0000256" key="1">
    <source>
        <dbReference type="ARBA" id="ARBA00004812"/>
    </source>
</evidence>
<dbReference type="Pfam" id="PF00117">
    <property type="entry name" value="GATase"/>
    <property type="match status" value="1"/>
</dbReference>
<dbReference type="InterPro" id="IPR017926">
    <property type="entry name" value="GATASE"/>
</dbReference>
<dbReference type="HAMAP" id="MF_01209">
    <property type="entry name" value="CPSase_S_chain"/>
    <property type="match status" value="1"/>
</dbReference>
<dbReference type="CDD" id="cd01744">
    <property type="entry name" value="GATase1_CPSase"/>
    <property type="match status" value="1"/>
</dbReference>
<feature type="binding site" evidence="12">
    <location>
        <position position="331"/>
    </location>
    <ligand>
        <name>L-glutamine</name>
        <dbReference type="ChEBI" id="CHEBI:58359"/>
    </ligand>
</feature>
<feature type="domain" description="Carbamoyl-phosphate synthase small subunit N-terminal" evidence="13">
    <location>
        <begin position="17"/>
        <end position="151"/>
    </location>
</feature>
<dbReference type="RefSeq" id="WP_095491502.1">
    <property type="nucleotide sequence ID" value="NZ_NPKJ01000019.1"/>
</dbReference>
<organism evidence="14 15">
    <name type="scientific">Mesorhizobium temperatum</name>
    <dbReference type="NCBI Taxonomy" id="241416"/>
    <lineage>
        <taxon>Bacteria</taxon>
        <taxon>Pseudomonadati</taxon>
        <taxon>Pseudomonadota</taxon>
        <taxon>Alphaproteobacteria</taxon>
        <taxon>Hyphomicrobiales</taxon>
        <taxon>Phyllobacteriaceae</taxon>
        <taxon>Mesorhizobium</taxon>
    </lineage>
</organism>
<dbReference type="InterPro" id="IPR002474">
    <property type="entry name" value="CarbamoylP_synth_ssu_N"/>
</dbReference>
<feature type="binding site" evidence="12">
    <location>
        <position position="61"/>
    </location>
    <ligand>
        <name>L-glutamine</name>
        <dbReference type="ChEBI" id="CHEBI:58359"/>
    </ligand>
</feature>
<dbReference type="InterPro" id="IPR035686">
    <property type="entry name" value="CPSase_GATase1"/>
</dbReference>
<dbReference type="InterPro" id="IPR029062">
    <property type="entry name" value="Class_I_gatase-like"/>
</dbReference>
<dbReference type="GO" id="GO:0006207">
    <property type="term" value="P:'de novo' pyrimidine nucleobase biosynthetic process"/>
    <property type="evidence" value="ECO:0007669"/>
    <property type="project" value="InterPro"/>
</dbReference>
<comment type="function">
    <text evidence="12">Small subunit of the glutamine-dependent carbamoyl phosphate synthetase (CPSase). CPSase catalyzes the formation of carbamoyl phosphate from the ammonia moiety of glutamine, carbonate, and phosphate donated by ATP, constituting the first step of 2 biosynthetic pathways, one leading to arginine and/or urea and the other to pyrimidine nucleotides. The small subunit (glutamine amidotransferase) binds and cleaves glutamine to supply the large subunit with the substrate ammonia.</text>
</comment>
<keyword evidence="5 12" id="KW-0436">Ligase</keyword>
<evidence type="ECO:0000256" key="12">
    <source>
        <dbReference type="HAMAP-Rule" id="MF_01209"/>
    </source>
</evidence>
<dbReference type="NCBIfam" id="NF009475">
    <property type="entry name" value="PRK12838.1"/>
    <property type="match status" value="1"/>
</dbReference>
<feature type="binding site" evidence="12">
    <location>
        <position position="260"/>
    </location>
    <ligand>
        <name>L-glutamine</name>
        <dbReference type="ChEBI" id="CHEBI:58359"/>
    </ligand>
</feature>
<feature type="region of interest" description="CPSase" evidence="12">
    <location>
        <begin position="1"/>
        <end position="209"/>
    </location>
</feature>
<comment type="catalytic activity">
    <reaction evidence="10 12">
        <text>hydrogencarbonate + L-glutamine + 2 ATP + H2O = carbamoyl phosphate + L-glutamate + 2 ADP + phosphate + 2 H(+)</text>
        <dbReference type="Rhea" id="RHEA:18633"/>
        <dbReference type="ChEBI" id="CHEBI:15377"/>
        <dbReference type="ChEBI" id="CHEBI:15378"/>
        <dbReference type="ChEBI" id="CHEBI:17544"/>
        <dbReference type="ChEBI" id="CHEBI:29985"/>
        <dbReference type="ChEBI" id="CHEBI:30616"/>
        <dbReference type="ChEBI" id="CHEBI:43474"/>
        <dbReference type="ChEBI" id="CHEBI:58228"/>
        <dbReference type="ChEBI" id="CHEBI:58359"/>
        <dbReference type="ChEBI" id="CHEBI:456216"/>
        <dbReference type="EC" id="6.3.5.5"/>
    </reaction>
</comment>
<dbReference type="PANTHER" id="PTHR43418">
    <property type="entry name" value="MULTIFUNCTIONAL TRYPTOPHAN BIOSYNTHESIS PROTEIN-RELATED"/>
    <property type="match status" value="1"/>
</dbReference>
<dbReference type="Gene3D" id="3.50.30.20">
    <property type="entry name" value="Carbamoyl-phosphate synthase small subunit, N-terminal domain"/>
    <property type="match status" value="1"/>
</dbReference>
<dbReference type="GO" id="GO:0005524">
    <property type="term" value="F:ATP binding"/>
    <property type="evidence" value="ECO:0007669"/>
    <property type="project" value="UniProtKB-UniRule"/>
</dbReference>
<dbReference type="PRINTS" id="PR00096">
    <property type="entry name" value="GATASE"/>
</dbReference>
<dbReference type="PROSITE" id="PS51273">
    <property type="entry name" value="GATASE_TYPE_1"/>
    <property type="match status" value="1"/>
</dbReference>
<dbReference type="OrthoDB" id="9804328at2"/>
<dbReference type="GO" id="GO:0006541">
    <property type="term" value="P:glutamine metabolic process"/>
    <property type="evidence" value="ECO:0007669"/>
    <property type="project" value="InterPro"/>
</dbReference>
<keyword evidence="9 12" id="KW-0665">Pyrimidine biosynthesis</keyword>
<dbReference type="FunFam" id="3.50.30.20:FF:000001">
    <property type="entry name" value="Carbamoyl-phosphate synthase small chain"/>
    <property type="match status" value="1"/>
</dbReference>
<dbReference type="InterPro" id="IPR006274">
    <property type="entry name" value="CarbamoylP_synth_ssu"/>
</dbReference>
<dbReference type="GO" id="GO:0044205">
    <property type="term" value="P:'de novo' UMP biosynthetic process"/>
    <property type="evidence" value="ECO:0007669"/>
    <property type="project" value="UniProtKB-UniRule"/>
</dbReference>
<feature type="binding site" evidence="12">
    <location>
        <position position="329"/>
    </location>
    <ligand>
        <name>L-glutamine</name>
        <dbReference type="ChEBI" id="CHEBI:58359"/>
    </ligand>
</feature>
<comment type="pathway">
    <text evidence="2 12">Amino-acid biosynthesis; L-arginine biosynthesis; carbamoyl phosphate from bicarbonate: step 1/1.</text>
</comment>
<dbReference type="Pfam" id="PF00988">
    <property type="entry name" value="CPSase_sm_chain"/>
    <property type="match status" value="1"/>
</dbReference>
<keyword evidence="6 12" id="KW-0547">Nucleotide-binding</keyword>
<dbReference type="NCBIfam" id="TIGR01368">
    <property type="entry name" value="CPSaseIIsmall"/>
    <property type="match status" value="1"/>
</dbReference>
<dbReference type="GO" id="GO:0006526">
    <property type="term" value="P:L-arginine biosynthetic process"/>
    <property type="evidence" value="ECO:0007669"/>
    <property type="project" value="UniProtKB-UniRule"/>
</dbReference>
<keyword evidence="12" id="KW-0028">Amino-acid biosynthesis</keyword>
<comment type="similarity">
    <text evidence="3 12">Belongs to the CarA family.</text>
</comment>
<dbReference type="Proteomes" id="UP000216442">
    <property type="component" value="Unassembled WGS sequence"/>
</dbReference>
<dbReference type="GO" id="GO:0004088">
    <property type="term" value="F:carbamoyl-phosphate synthase (glutamine-hydrolyzing) activity"/>
    <property type="evidence" value="ECO:0007669"/>
    <property type="project" value="UniProtKB-UniRule"/>
</dbReference>
<feature type="active site" description="Nucleophile" evidence="12">
    <location>
        <position position="287"/>
    </location>
</feature>
<comment type="catalytic activity">
    <reaction evidence="11 12">
        <text>L-glutamine + H2O = L-glutamate + NH4(+)</text>
        <dbReference type="Rhea" id="RHEA:15889"/>
        <dbReference type="ChEBI" id="CHEBI:15377"/>
        <dbReference type="ChEBI" id="CHEBI:28938"/>
        <dbReference type="ChEBI" id="CHEBI:29985"/>
        <dbReference type="ChEBI" id="CHEBI:58359"/>
    </reaction>
</comment>
<keyword evidence="7 12" id="KW-0067">ATP-binding</keyword>
<dbReference type="PRINTS" id="PR00097">
    <property type="entry name" value="ANTSNTHASEII"/>
</dbReference>
<evidence type="ECO:0000256" key="11">
    <source>
        <dbReference type="ARBA" id="ARBA00049285"/>
    </source>
</evidence>
<proteinExistence type="inferred from homology"/>
<feature type="binding site" evidence="12">
    <location>
        <position position="288"/>
    </location>
    <ligand>
        <name>L-glutamine</name>
        <dbReference type="ChEBI" id="CHEBI:58359"/>
    </ligand>
</feature>
<evidence type="ECO:0000313" key="14">
    <source>
        <dbReference type="EMBL" id="PAQ11338.1"/>
    </source>
</evidence>
<reference evidence="14 15" key="1">
    <citation type="submission" date="2017-08" db="EMBL/GenBank/DDBJ databases">
        <title>Mesorhizobium wenxinae sp. nov., a novel rhizobial species isolated from root nodules of chickpea (Cicer arietinum L.).</title>
        <authorList>
            <person name="Zhang J."/>
        </authorList>
    </citation>
    <scope>NUCLEOTIDE SEQUENCE [LARGE SCALE GENOMIC DNA]</scope>
    <source>
        <strain evidence="14 15">SDW018</strain>
    </source>
</reference>
<dbReference type="PANTHER" id="PTHR43418:SF7">
    <property type="entry name" value="CARBAMOYL-PHOSPHATE SYNTHASE SMALL CHAIN"/>
    <property type="match status" value="1"/>
</dbReference>
<dbReference type="Gene3D" id="3.40.50.880">
    <property type="match status" value="1"/>
</dbReference>
<evidence type="ECO:0000256" key="6">
    <source>
        <dbReference type="ARBA" id="ARBA00022741"/>
    </source>
</evidence>
<comment type="pathway">
    <text evidence="1 12">Pyrimidine metabolism; UMP biosynthesis via de novo pathway; (S)-dihydroorotate from bicarbonate: step 1/3.</text>
</comment>
<keyword evidence="8 12" id="KW-0315">Glutamine amidotransferase</keyword>
<evidence type="ECO:0000256" key="2">
    <source>
        <dbReference type="ARBA" id="ARBA00005077"/>
    </source>
</evidence>
<name>A0A271LW11_9HYPH</name>
<dbReference type="EC" id="6.3.5.5" evidence="12"/>
<evidence type="ECO:0000256" key="9">
    <source>
        <dbReference type="ARBA" id="ARBA00022975"/>
    </source>
</evidence>
<feature type="binding site" evidence="12">
    <location>
        <position position="258"/>
    </location>
    <ligand>
        <name>L-glutamine</name>
        <dbReference type="ChEBI" id="CHEBI:58359"/>
    </ligand>
</feature>